<evidence type="ECO:0000256" key="4">
    <source>
        <dbReference type="PIRSR" id="PIRSR613078-2"/>
    </source>
</evidence>
<dbReference type="PROSITE" id="PS00175">
    <property type="entry name" value="PG_MUTASE"/>
    <property type="match status" value="1"/>
</dbReference>
<evidence type="ECO:0008006" key="7">
    <source>
        <dbReference type="Google" id="ProtNLM"/>
    </source>
</evidence>
<feature type="binding site" evidence="4">
    <location>
        <position position="64"/>
    </location>
    <ligand>
        <name>substrate</name>
    </ligand>
</feature>
<dbReference type="InterPro" id="IPR050275">
    <property type="entry name" value="PGM_Phosphatase"/>
</dbReference>
<dbReference type="PANTHER" id="PTHR48100">
    <property type="entry name" value="BROAD-SPECIFICITY PHOSPHATASE YOR283W-RELATED"/>
    <property type="match status" value="1"/>
</dbReference>
<dbReference type="PANTHER" id="PTHR48100:SF1">
    <property type="entry name" value="HISTIDINE PHOSPHATASE FAMILY PROTEIN-RELATED"/>
    <property type="match status" value="1"/>
</dbReference>
<comment type="caution">
    <text evidence="5">The sequence shown here is derived from an EMBL/GenBank/DDBJ whole genome shotgun (WGS) entry which is preliminary data.</text>
</comment>
<dbReference type="GO" id="GO:0016791">
    <property type="term" value="F:phosphatase activity"/>
    <property type="evidence" value="ECO:0007669"/>
    <property type="project" value="TreeGrafter"/>
</dbReference>
<dbReference type="AlphaFoldDB" id="A0A094JWG3"/>
<dbReference type="Pfam" id="PF00300">
    <property type="entry name" value="His_Phos_1"/>
    <property type="match status" value="1"/>
</dbReference>
<name>A0A094JWG3_9GAMM</name>
<gene>
    <name evidence="5" type="ORF">HR45_14325</name>
</gene>
<evidence type="ECO:0000256" key="1">
    <source>
        <dbReference type="ARBA" id="ARBA00023152"/>
    </source>
</evidence>
<dbReference type="InterPro" id="IPR001345">
    <property type="entry name" value="PG/BPGM_mutase_AS"/>
</dbReference>
<organism evidence="5 6">
    <name type="scientific">Shewanella mangrovi</name>
    <dbReference type="NCBI Taxonomy" id="1515746"/>
    <lineage>
        <taxon>Bacteria</taxon>
        <taxon>Pseudomonadati</taxon>
        <taxon>Pseudomonadota</taxon>
        <taxon>Gammaproteobacteria</taxon>
        <taxon>Alteromonadales</taxon>
        <taxon>Shewanellaceae</taxon>
        <taxon>Shewanella</taxon>
    </lineage>
</organism>
<evidence type="ECO:0000256" key="2">
    <source>
        <dbReference type="ARBA" id="ARBA00023235"/>
    </source>
</evidence>
<dbReference type="Gene3D" id="3.40.50.1240">
    <property type="entry name" value="Phosphoglycerate mutase-like"/>
    <property type="match status" value="1"/>
</dbReference>
<sequence>MPAELYILRHGQTDFNAERRLQGQCNSPLTALGQRQAYAMGRALARQLGEQKQQWQFVSSPLGRTRQTSALVCHGMGITTEPVQYDARVQEVGLGDWEHCQIEQLLLDNPQFKARNDWYLEAPQGERLPQVQARLRQWLEDLGEQKAIVVSHGLTGMILRAMLMNLSYEQIWLQERPQDALFHYHNGTLTKIAVDPLDLQGAPELSALSASA</sequence>
<keyword evidence="1" id="KW-0324">Glycolysis</keyword>
<dbReference type="SUPFAM" id="SSF53254">
    <property type="entry name" value="Phosphoglycerate mutase-like"/>
    <property type="match status" value="1"/>
</dbReference>
<feature type="binding site" evidence="4">
    <location>
        <begin position="9"/>
        <end position="16"/>
    </location>
    <ligand>
        <name>substrate</name>
    </ligand>
</feature>
<dbReference type="STRING" id="1515746.HR45_14325"/>
<evidence type="ECO:0000313" key="6">
    <source>
        <dbReference type="Proteomes" id="UP000029264"/>
    </source>
</evidence>
<dbReference type="eggNOG" id="COG0406">
    <property type="taxonomic scope" value="Bacteria"/>
</dbReference>
<dbReference type="EMBL" id="JPEO01000012">
    <property type="protein sequence ID" value="KFZ36791.1"/>
    <property type="molecule type" value="Genomic_DNA"/>
</dbReference>
<dbReference type="GO" id="GO:0005737">
    <property type="term" value="C:cytoplasm"/>
    <property type="evidence" value="ECO:0007669"/>
    <property type="project" value="TreeGrafter"/>
</dbReference>
<dbReference type="PIRSF" id="PIRSF000709">
    <property type="entry name" value="6PFK_2-Ptase"/>
    <property type="match status" value="1"/>
</dbReference>
<proteinExistence type="predicted"/>
<dbReference type="OrthoDB" id="9781415at2"/>
<reference evidence="5 6" key="1">
    <citation type="submission" date="2014-06" db="EMBL/GenBank/DDBJ databases">
        <title>Shewanella sp. YQH10.</title>
        <authorList>
            <person name="Liu Y."/>
            <person name="Zeng R."/>
        </authorList>
    </citation>
    <scope>NUCLEOTIDE SEQUENCE [LARGE SCALE GENOMIC DNA]</scope>
    <source>
        <strain evidence="5 6">YQH10</strain>
    </source>
</reference>
<feature type="active site" description="Proton donor/acceptor" evidence="3">
    <location>
        <position position="91"/>
    </location>
</feature>
<dbReference type="InterPro" id="IPR029033">
    <property type="entry name" value="His_PPase_superfam"/>
</dbReference>
<evidence type="ECO:0000256" key="3">
    <source>
        <dbReference type="PIRSR" id="PIRSR613078-1"/>
    </source>
</evidence>
<dbReference type="CDD" id="cd07067">
    <property type="entry name" value="HP_PGM_like"/>
    <property type="match status" value="1"/>
</dbReference>
<dbReference type="SMART" id="SM00855">
    <property type="entry name" value="PGAM"/>
    <property type="match status" value="1"/>
</dbReference>
<feature type="active site" description="Tele-phosphohistidine intermediate" evidence="3">
    <location>
        <position position="10"/>
    </location>
</feature>
<evidence type="ECO:0000313" key="5">
    <source>
        <dbReference type="EMBL" id="KFZ36791.1"/>
    </source>
</evidence>
<keyword evidence="2" id="KW-0413">Isomerase</keyword>
<dbReference type="InterPro" id="IPR013078">
    <property type="entry name" value="His_Pase_superF_clade-1"/>
</dbReference>
<protein>
    <recommendedName>
        <fullName evidence="7">Phosphoglycerate mutase</fullName>
    </recommendedName>
</protein>
<dbReference type="RefSeq" id="WP_037444060.1">
    <property type="nucleotide sequence ID" value="NZ_JPEO01000012.1"/>
</dbReference>
<accession>A0A094JWG3</accession>
<dbReference type="Proteomes" id="UP000029264">
    <property type="component" value="Unassembled WGS sequence"/>
</dbReference>
<keyword evidence="6" id="KW-1185">Reference proteome</keyword>